<dbReference type="GO" id="GO:0005886">
    <property type="term" value="C:plasma membrane"/>
    <property type="evidence" value="ECO:0007669"/>
    <property type="project" value="UniProtKB-SubCell"/>
</dbReference>
<name>A0A1H1QVG3_9CORY</name>
<keyword evidence="3 6" id="KW-0812">Transmembrane</keyword>
<keyword evidence="8" id="KW-1185">Reference proteome</keyword>
<dbReference type="Pfam" id="PF03631">
    <property type="entry name" value="Virul_fac_BrkB"/>
    <property type="match status" value="1"/>
</dbReference>
<keyword evidence="2" id="KW-1003">Cell membrane</keyword>
<organism evidence="7 8">
    <name type="scientific">Corynebacterium timonense</name>
    <dbReference type="NCBI Taxonomy" id="441500"/>
    <lineage>
        <taxon>Bacteria</taxon>
        <taxon>Bacillati</taxon>
        <taxon>Actinomycetota</taxon>
        <taxon>Actinomycetes</taxon>
        <taxon>Mycobacteriales</taxon>
        <taxon>Corynebacteriaceae</taxon>
        <taxon>Corynebacterium</taxon>
    </lineage>
</organism>
<dbReference type="PANTHER" id="PTHR30213:SF0">
    <property type="entry name" value="UPF0761 MEMBRANE PROTEIN YIHY"/>
    <property type="match status" value="1"/>
</dbReference>
<reference evidence="7 8" key="1">
    <citation type="submission" date="2016-10" db="EMBL/GenBank/DDBJ databases">
        <authorList>
            <person name="de Groot N.N."/>
        </authorList>
    </citation>
    <scope>NUCLEOTIDE SEQUENCE [LARGE SCALE GENOMIC DNA]</scope>
    <source>
        <strain evidence="7 8">DSM 45434</strain>
    </source>
</reference>
<dbReference type="STRING" id="1203190.GCA_000312345_01328"/>
<dbReference type="EMBL" id="LT629765">
    <property type="protein sequence ID" value="SDS26849.1"/>
    <property type="molecule type" value="Genomic_DNA"/>
</dbReference>
<dbReference type="RefSeq" id="WP_019194154.1">
    <property type="nucleotide sequence ID" value="NZ_LT629765.1"/>
</dbReference>
<dbReference type="OrthoDB" id="9781030at2"/>
<dbReference type="AlphaFoldDB" id="A0A1H1QVG3"/>
<evidence type="ECO:0000256" key="6">
    <source>
        <dbReference type="SAM" id="Phobius"/>
    </source>
</evidence>
<comment type="subcellular location">
    <subcellularLocation>
        <location evidence="1">Cell membrane</location>
        <topology evidence="1">Multi-pass membrane protein</topology>
    </subcellularLocation>
</comment>
<evidence type="ECO:0000313" key="7">
    <source>
        <dbReference type="EMBL" id="SDS26849.1"/>
    </source>
</evidence>
<accession>A0A1H1QVG3</accession>
<evidence type="ECO:0000256" key="2">
    <source>
        <dbReference type="ARBA" id="ARBA00022475"/>
    </source>
</evidence>
<dbReference type="PANTHER" id="PTHR30213">
    <property type="entry name" value="INNER MEMBRANE PROTEIN YHJD"/>
    <property type="match status" value="1"/>
</dbReference>
<protein>
    <submittedName>
        <fullName evidence="7">Membrane protein</fullName>
    </submittedName>
</protein>
<feature type="transmembrane region" description="Helical" evidence="6">
    <location>
        <begin position="134"/>
        <end position="153"/>
    </location>
</feature>
<feature type="transmembrane region" description="Helical" evidence="6">
    <location>
        <begin position="70"/>
        <end position="93"/>
    </location>
</feature>
<evidence type="ECO:0000256" key="3">
    <source>
        <dbReference type="ARBA" id="ARBA00022692"/>
    </source>
</evidence>
<evidence type="ECO:0000256" key="1">
    <source>
        <dbReference type="ARBA" id="ARBA00004651"/>
    </source>
</evidence>
<feature type="transmembrane region" description="Helical" evidence="6">
    <location>
        <begin position="266"/>
        <end position="287"/>
    </location>
</feature>
<dbReference type="eggNOG" id="COG1295">
    <property type="taxonomic scope" value="Bacteria"/>
</dbReference>
<gene>
    <name evidence="7" type="ORF">SAMN04488539_1339</name>
</gene>
<feature type="transmembrane region" description="Helical" evidence="6">
    <location>
        <begin position="299"/>
        <end position="321"/>
    </location>
</feature>
<keyword evidence="5 6" id="KW-0472">Membrane</keyword>
<feature type="transmembrane region" description="Helical" evidence="6">
    <location>
        <begin position="174"/>
        <end position="199"/>
    </location>
</feature>
<feature type="transmembrane region" description="Helical" evidence="6">
    <location>
        <begin position="234"/>
        <end position="254"/>
    </location>
</feature>
<evidence type="ECO:0000256" key="5">
    <source>
        <dbReference type="ARBA" id="ARBA00023136"/>
    </source>
</evidence>
<dbReference type="Proteomes" id="UP000182237">
    <property type="component" value="Chromosome I"/>
</dbReference>
<sequence>MERPDAVSRRADLVQPYGTQHVEAVTPRAELSDPLSRRGNRMSWPGLHLVVRRVIADFSVDDMVDRAASLTYYTVLAIAPMILAIYSLVLLLLPRDGGEAPLLLNDLVKNYVPEALQSEALALLATIVGSPSDSTIALVISIAVSLLSASAYVRSFSRNANVIYGREEGRTFAMTWLTMWLVTVAMSLGVLLLLVGLVARESIFTGVVAPLARPFGLEEEVENLVRVFLPVWDWLRYPVVALLSLGMLSMLYQVTPNVRRGAYRPVTYGAFLAFVVSAIIWIGFSWYVTEIGVQSAYGAFGTVLMVLVLVWIMNIVLVVGVKIDAEVLRVKELQIGYPSEDVIQAPPKSNAALRIRLRTQRRIGEIAEKVKNRRRKIL</sequence>
<proteinExistence type="predicted"/>
<dbReference type="InterPro" id="IPR017039">
    <property type="entry name" value="Virul_fac_BrkB"/>
</dbReference>
<evidence type="ECO:0000313" key="8">
    <source>
        <dbReference type="Proteomes" id="UP000182237"/>
    </source>
</evidence>
<evidence type="ECO:0000256" key="4">
    <source>
        <dbReference type="ARBA" id="ARBA00022989"/>
    </source>
</evidence>
<keyword evidence="4 6" id="KW-1133">Transmembrane helix</keyword>